<protein>
    <recommendedName>
        <fullName evidence="5">Large ribosomal subunit protein bL25</fullName>
    </recommendedName>
    <alternativeName>
        <fullName evidence="5">General stress protein CTC</fullName>
    </alternativeName>
</protein>
<evidence type="ECO:0000313" key="9">
    <source>
        <dbReference type="Proteomes" id="UP000823865"/>
    </source>
</evidence>
<organism evidence="8 9">
    <name type="scientific">Candidatus Paraprevotella stercoravium</name>
    <dbReference type="NCBI Taxonomy" id="2838725"/>
    <lineage>
        <taxon>Bacteria</taxon>
        <taxon>Pseudomonadati</taxon>
        <taxon>Bacteroidota</taxon>
        <taxon>Bacteroidia</taxon>
        <taxon>Bacteroidales</taxon>
        <taxon>Prevotellaceae</taxon>
        <taxon>Paraprevotella</taxon>
    </lineage>
</organism>
<comment type="subunit">
    <text evidence="5">Part of the 50S ribosomal subunit; part of the 5S rRNA/L5/L18/L25 subcomplex. Contacts the 5S rRNA. Binds to the 5S rRNA independently of L5 and L18.</text>
</comment>
<comment type="function">
    <text evidence="5">This is one of the proteins that binds to the 5S RNA in the ribosome where it forms part of the central protuberance.</text>
</comment>
<keyword evidence="4 5" id="KW-0687">Ribonucleoprotein</keyword>
<dbReference type="InterPro" id="IPR020930">
    <property type="entry name" value="Ribosomal_uL5_bac-type"/>
</dbReference>
<feature type="domain" description="Large ribosomal subunit protein bL25 L25" evidence="6">
    <location>
        <begin position="7"/>
        <end position="97"/>
    </location>
</feature>
<dbReference type="EMBL" id="JAHLFU010000219">
    <property type="protein sequence ID" value="MBU3854273.1"/>
    <property type="molecule type" value="Genomic_DNA"/>
</dbReference>
<dbReference type="Gene3D" id="2.170.120.20">
    <property type="entry name" value="Ribosomal protein L25, beta domain"/>
    <property type="match status" value="1"/>
</dbReference>
<dbReference type="CDD" id="cd00495">
    <property type="entry name" value="Ribosomal_L25_TL5_CTC"/>
    <property type="match status" value="1"/>
</dbReference>
<gene>
    <name evidence="5" type="primary">rplY</name>
    <name evidence="5" type="synonym">ctc</name>
    <name evidence="8" type="ORF">H9789_10765</name>
</gene>
<keyword evidence="3 5" id="KW-0689">Ribosomal protein</keyword>
<evidence type="ECO:0000313" key="8">
    <source>
        <dbReference type="EMBL" id="MBU3854273.1"/>
    </source>
</evidence>
<dbReference type="InterPro" id="IPR029751">
    <property type="entry name" value="Ribosomal_L25_dom"/>
</dbReference>
<dbReference type="Gene3D" id="2.40.240.10">
    <property type="entry name" value="Ribosomal Protein L25, Chain P"/>
    <property type="match status" value="1"/>
</dbReference>
<reference evidence="8" key="1">
    <citation type="journal article" date="2021" name="PeerJ">
        <title>Extensive microbial diversity within the chicken gut microbiome revealed by metagenomics and culture.</title>
        <authorList>
            <person name="Gilroy R."/>
            <person name="Ravi A."/>
            <person name="Getino M."/>
            <person name="Pursley I."/>
            <person name="Horton D.L."/>
            <person name="Alikhan N.F."/>
            <person name="Baker D."/>
            <person name="Gharbi K."/>
            <person name="Hall N."/>
            <person name="Watson M."/>
            <person name="Adriaenssens E.M."/>
            <person name="Foster-Nyarko E."/>
            <person name="Jarju S."/>
            <person name="Secka A."/>
            <person name="Antonio M."/>
            <person name="Oren A."/>
            <person name="Chaudhuri R.R."/>
            <person name="La Ragione R."/>
            <person name="Hildebrand F."/>
            <person name="Pallen M.J."/>
        </authorList>
    </citation>
    <scope>NUCLEOTIDE SEQUENCE</scope>
    <source>
        <strain evidence="8">G3-2149</strain>
    </source>
</reference>
<sequence>MKEINVKGTVRTDLGKKAAREIRKANAVPCNLYGEAKTEDGKPLALSFTATNDELRNLIYSPDIYSVNLNIDGKECKAILKEIQFHPVKDNVMHVDFYEITDQKPIVMEVPIKLEGLAEGVKSGGKLVANVRKLKVKAVYTNIPERLVINVSHLGLGKTIKVGELNFEGMELMNSPEVVVCQVKMTRSAMAAAAAQKK</sequence>
<comment type="caution">
    <text evidence="8">The sequence shown here is derived from an EMBL/GenBank/DDBJ whole genome shotgun (WGS) entry which is preliminary data.</text>
</comment>
<proteinExistence type="inferred from homology"/>
<dbReference type="AlphaFoldDB" id="A0A9E2LCI6"/>
<comment type="similarity">
    <text evidence="5">Belongs to the bacterial ribosomal protein bL25 family. CTC subfamily.</text>
</comment>
<dbReference type="InterPro" id="IPR020057">
    <property type="entry name" value="Ribosomal_bL25_b-dom"/>
</dbReference>
<keyword evidence="2 5" id="KW-0694">RNA-binding</keyword>
<dbReference type="PANTHER" id="PTHR33284:SF1">
    <property type="entry name" value="RIBOSOMAL PROTEIN L25_GLN-TRNA SYNTHETASE, ANTI-CODON-BINDING DOMAIN-CONTAINING PROTEIN"/>
    <property type="match status" value="1"/>
</dbReference>
<dbReference type="GO" id="GO:0006412">
    <property type="term" value="P:translation"/>
    <property type="evidence" value="ECO:0007669"/>
    <property type="project" value="UniProtKB-UniRule"/>
</dbReference>
<dbReference type="InterPro" id="IPR037121">
    <property type="entry name" value="Ribosomal_bL25_C"/>
</dbReference>
<reference evidence="8" key="2">
    <citation type="submission" date="2021-04" db="EMBL/GenBank/DDBJ databases">
        <authorList>
            <person name="Gilroy R."/>
        </authorList>
    </citation>
    <scope>NUCLEOTIDE SEQUENCE</scope>
    <source>
        <strain evidence="8">G3-2149</strain>
    </source>
</reference>
<dbReference type="SUPFAM" id="SSF50715">
    <property type="entry name" value="Ribosomal protein L25-like"/>
    <property type="match status" value="1"/>
</dbReference>
<evidence type="ECO:0000259" key="6">
    <source>
        <dbReference type="Pfam" id="PF01386"/>
    </source>
</evidence>
<evidence type="ECO:0000256" key="1">
    <source>
        <dbReference type="ARBA" id="ARBA00022730"/>
    </source>
</evidence>
<evidence type="ECO:0000256" key="5">
    <source>
        <dbReference type="HAMAP-Rule" id="MF_01334"/>
    </source>
</evidence>
<evidence type="ECO:0000259" key="7">
    <source>
        <dbReference type="Pfam" id="PF14693"/>
    </source>
</evidence>
<feature type="domain" description="Large ribosomal subunit protein bL25 beta" evidence="7">
    <location>
        <begin position="106"/>
        <end position="186"/>
    </location>
</feature>
<dbReference type="Pfam" id="PF14693">
    <property type="entry name" value="Ribosomal_TL5_C"/>
    <property type="match status" value="1"/>
</dbReference>
<name>A0A9E2LCI6_9BACT</name>
<dbReference type="NCBIfam" id="TIGR00731">
    <property type="entry name" value="bL25_bact_ctc"/>
    <property type="match status" value="1"/>
</dbReference>
<dbReference type="GO" id="GO:0008097">
    <property type="term" value="F:5S rRNA binding"/>
    <property type="evidence" value="ECO:0007669"/>
    <property type="project" value="InterPro"/>
</dbReference>
<evidence type="ECO:0000256" key="3">
    <source>
        <dbReference type="ARBA" id="ARBA00022980"/>
    </source>
</evidence>
<dbReference type="HAMAP" id="MF_01334">
    <property type="entry name" value="Ribosomal_bL25_CTC"/>
    <property type="match status" value="1"/>
</dbReference>
<evidence type="ECO:0000256" key="2">
    <source>
        <dbReference type="ARBA" id="ARBA00022884"/>
    </source>
</evidence>
<evidence type="ECO:0000256" key="4">
    <source>
        <dbReference type="ARBA" id="ARBA00023274"/>
    </source>
</evidence>
<dbReference type="Pfam" id="PF01386">
    <property type="entry name" value="Ribosomal_L25p"/>
    <property type="match status" value="1"/>
</dbReference>
<keyword evidence="1 5" id="KW-0699">rRNA-binding</keyword>
<dbReference type="InterPro" id="IPR020056">
    <property type="entry name" value="Rbsml_bL25/Gln-tRNA_synth_N"/>
</dbReference>
<dbReference type="GO" id="GO:0003735">
    <property type="term" value="F:structural constituent of ribosome"/>
    <property type="evidence" value="ECO:0007669"/>
    <property type="project" value="InterPro"/>
</dbReference>
<dbReference type="InterPro" id="IPR001021">
    <property type="entry name" value="Ribosomal_bL25_long"/>
</dbReference>
<accession>A0A9E2LCI6</accession>
<dbReference type="NCBIfam" id="NF004132">
    <property type="entry name" value="PRK05618.2-2"/>
    <property type="match status" value="1"/>
</dbReference>
<dbReference type="PANTHER" id="PTHR33284">
    <property type="entry name" value="RIBOSOMAL PROTEIN L25/GLN-TRNA SYNTHETASE, ANTI-CODON-BINDING DOMAIN-CONTAINING PROTEIN"/>
    <property type="match status" value="1"/>
</dbReference>
<dbReference type="GO" id="GO:0022625">
    <property type="term" value="C:cytosolic large ribosomal subunit"/>
    <property type="evidence" value="ECO:0007669"/>
    <property type="project" value="TreeGrafter"/>
</dbReference>
<dbReference type="Proteomes" id="UP000823865">
    <property type="component" value="Unassembled WGS sequence"/>
</dbReference>
<dbReference type="InterPro" id="IPR011035">
    <property type="entry name" value="Ribosomal_bL25/Gln-tRNA_synth"/>
</dbReference>